<dbReference type="EMBL" id="AYLP01000028">
    <property type="protein sequence ID" value="ESS67680.1"/>
    <property type="molecule type" value="Genomic_DNA"/>
</dbReference>
<accession>V5B3C5</accession>
<protein>
    <submittedName>
        <fullName evidence="1">Uncharacterized protein</fullName>
    </submittedName>
</protein>
<gene>
    <name evidence="1" type="ORF">TCDM_03560</name>
</gene>
<organism evidence="1 2">
    <name type="scientific">Trypanosoma cruzi Dm28c</name>
    <dbReference type="NCBI Taxonomy" id="1416333"/>
    <lineage>
        <taxon>Eukaryota</taxon>
        <taxon>Discoba</taxon>
        <taxon>Euglenozoa</taxon>
        <taxon>Kinetoplastea</taxon>
        <taxon>Metakinetoplastina</taxon>
        <taxon>Trypanosomatida</taxon>
        <taxon>Trypanosomatidae</taxon>
        <taxon>Trypanosoma</taxon>
        <taxon>Schizotrypanum</taxon>
    </lineage>
</organism>
<dbReference type="VEuPathDB" id="TriTrypDB:TCDM_03560"/>
<sequence length="220" mass="24911">MEVSAPATRRVCSYQRYMVPWSTVVKLRDALEEAHLWYTSRHLEKHQGGVHSASTLVYESGDWIPLPQFYSPFVNNIQNDLVMKNQVRTDCAVQLNGVGNSDGKSPPILYWCVRCNSFANLTDGSTTRTWSMNGANEPLDMADSDNDNGEAMQSKETLVSDTDAGNITSIFEIVASSYVALNSSLFFCRTWESLHYTQRSFWRLGPFYVTPSWTAHIVWC</sequence>
<dbReference type="AlphaFoldDB" id="V5B3C5"/>
<evidence type="ECO:0000313" key="1">
    <source>
        <dbReference type="EMBL" id="ESS67680.1"/>
    </source>
</evidence>
<proteinExistence type="predicted"/>
<dbReference type="Proteomes" id="UP000017861">
    <property type="component" value="Unassembled WGS sequence"/>
</dbReference>
<comment type="caution">
    <text evidence="1">The sequence shown here is derived from an EMBL/GenBank/DDBJ whole genome shotgun (WGS) entry which is preliminary data.</text>
</comment>
<name>V5B3C5_TRYCR</name>
<evidence type="ECO:0000313" key="2">
    <source>
        <dbReference type="Proteomes" id="UP000017861"/>
    </source>
</evidence>
<reference evidence="1 2" key="1">
    <citation type="journal article" date="2014" name="Genome Announc.">
        <title>Trypanosoma cruzi Clone Dm28c Draft Genome Sequence.</title>
        <authorList>
            <person name="Grisard E.C."/>
            <person name="Teixeira S.M."/>
            <person name="de Almeida L.G."/>
            <person name="Stoco P.H."/>
            <person name="Gerber A.L."/>
            <person name="Talavera-Lopez C."/>
            <person name="Lima O.C."/>
            <person name="Andersson B."/>
            <person name="de Vasconcelos A.T."/>
        </authorList>
    </citation>
    <scope>NUCLEOTIDE SEQUENCE [LARGE SCALE GENOMIC DNA]</scope>
    <source>
        <strain evidence="1 2">Dm28c</strain>
    </source>
</reference>